<reference evidence="2 3" key="1">
    <citation type="submission" date="2024-07" db="EMBL/GenBank/DDBJ databases">
        <title>Chromosome-level genome assembly of the water stick insect Ranatra chinensis (Heteroptera: Nepidae).</title>
        <authorList>
            <person name="Liu X."/>
        </authorList>
    </citation>
    <scope>NUCLEOTIDE SEQUENCE [LARGE SCALE GENOMIC DNA]</scope>
    <source>
        <strain evidence="2">Cailab_2021Rc</strain>
        <tissue evidence="2">Muscle</tissue>
    </source>
</reference>
<dbReference type="AlphaFoldDB" id="A0ABD0YL46"/>
<evidence type="ECO:0000256" key="1">
    <source>
        <dbReference type="SAM" id="MobiDB-lite"/>
    </source>
</evidence>
<name>A0ABD0YL46_9HEMI</name>
<gene>
    <name evidence="2" type="ORF">AAG570_010887</name>
</gene>
<feature type="compositionally biased region" description="Basic and acidic residues" evidence="1">
    <location>
        <begin position="65"/>
        <end position="80"/>
    </location>
</feature>
<sequence>ISGKWSQYFNKRPSGRYFHQVDQFSVLPVRVQTEDDRGGFGLRGGAHRLLDEGQERHPQGRHRREGLPSERQRTPEDRRVGSHVSSLQVQPHGEHLDLTSRMATFRRVQKANDSGADGVGLLAALQREEDVRHEYERRPDGSHQRHEVPQHRLGRPRPQVPVLCGATAGQPPVGTRSSQTVDQNVYSQRHALRRHFLPHIRHAQRVRSMQSTRQEEKIQHTGHNNFVYLPIYKIISRLLVDDSGHRYLALPGGQRSDLGQAGRRCKRQLPDDMVVQHSLFEQLP</sequence>
<feature type="compositionally biased region" description="Basic and acidic residues" evidence="1">
    <location>
        <begin position="135"/>
        <end position="150"/>
    </location>
</feature>
<accession>A0ABD0YL46</accession>
<keyword evidence="3" id="KW-1185">Reference proteome</keyword>
<feature type="region of interest" description="Disordered" evidence="1">
    <location>
        <begin position="35"/>
        <end position="90"/>
    </location>
</feature>
<evidence type="ECO:0000313" key="3">
    <source>
        <dbReference type="Proteomes" id="UP001558652"/>
    </source>
</evidence>
<feature type="non-terminal residue" evidence="2">
    <location>
        <position position="1"/>
    </location>
</feature>
<organism evidence="2 3">
    <name type="scientific">Ranatra chinensis</name>
    <dbReference type="NCBI Taxonomy" id="642074"/>
    <lineage>
        <taxon>Eukaryota</taxon>
        <taxon>Metazoa</taxon>
        <taxon>Ecdysozoa</taxon>
        <taxon>Arthropoda</taxon>
        <taxon>Hexapoda</taxon>
        <taxon>Insecta</taxon>
        <taxon>Pterygota</taxon>
        <taxon>Neoptera</taxon>
        <taxon>Paraneoptera</taxon>
        <taxon>Hemiptera</taxon>
        <taxon>Heteroptera</taxon>
        <taxon>Panheteroptera</taxon>
        <taxon>Nepomorpha</taxon>
        <taxon>Nepidae</taxon>
        <taxon>Ranatrinae</taxon>
        <taxon>Ranatra</taxon>
    </lineage>
</organism>
<dbReference type="EMBL" id="JBFDAA010000006">
    <property type="protein sequence ID" value="KAL1131269.1"/>
    <property type="molecule type" value="Genomic_DNA"/>
</dbReference>
<feature type="region of interest" description="Disordered" evidence="1">
    <location>
        <begin position="135"/>
        <end position="158"/>
    </location>
</feature>
<feature type="compositionally biased region" description="Basic and acidic residues" evidence="1">
    <location>
        <begin position="48"/>
        <end position="58"/>
    </location>
</feature>
<dbReference type="Proteomes" id="UP001558652">
    <property type="component" value="Unassembled WGS sequence"/>
</dbReference>
<protein>
    <submittedName>
        <fullName evidence="2">Uncharacterized protein</fullName>
    </submittedName>
</protein>
<evidence type="ECO:0000313" key="2">
    <source>
        <dbReference type="EMBL" id="KAL1131269.1"/>
    </source>
</evidence>
<comment type="caution">
    <text evidence="2">The sequence shown here is derived from an EMBL/GenBank/DDBJ whole genome shotgun (WGS) entry which is preliminary data.</text>
</comment>
<proteinExistence type="predicted"/>